<proteinExistence type="inferred from homology"/>
<name>A0A4S2FWU5_9BACT</name>
<dbReference type="PROSITE" id="PS00092">
    <property type="entry name" value="N6_MTASE"/>
    <property type="match status" value="1"/>
</dbReference>
<evidence type="ECO:0000256" key="2">
    <source>
        <dbReference type="ARBA" id="ARBA00022603"/>
    </source>
</evidence>
<sequence>MAKKHKSYPVEPTLDMGFDEMDAASQQENGPVTVLGMTFSNDEERRAYFREQLRAKLPELRSIEGFPIGSDDDIVNLSDPPYYTACPNPWLNDFIAEWEQEKLHLEAEGKRHPNVVVNEPYAADNNDIKNDSVYRSLFYHTKVPQSIIIRYLLHYTQPGDVVFDGFAGSGMTGLACQSCKGDNAEVIERGGSLNSNWGLRHGICVDLSPFACSLAYNINTPSSLKLVKNEATRILNEMIDEFGWLYKTKHSSNQYGTINCVVYSDIILCPNCGAELNLWEGVVDKKEKVLRDYFDCPHCGFQNTLKKNDLAFESKYDASIGASNRFKKIVPVTITYTFDGKRHEKTPDEDDLSLLQRIENYEIPFWFPTNRLPEGSETRRNDKYGITHVHHFYSKRNLIALSAFLYKISNSPISGQLRYLFTGMIMRSALVNKVHFTKYLNGGTDWDAGYLKGTLYVPPFMVESSVLAQITNKFTRYIKAIPYLPKTFDTAISNGSSLDTRIADNSIDYIFTDPPFGANINYSELNFIMESWLGVVTQNRTEAIQDTSKSLSDYGSLMSECFSEFFRILKPGKWMTVEFSNTSASVWRTIQNSLINAGFVVANVSALNKGQGGMRAVTTKTAVNQDLAISCFKPTEQLLYKFENGAPETNVWDFIDELLSRLPVHLEHSNKTTAVVERSPKILYDRLISFYVQHGFPVPLNAQEFQAGLRERYAERDGMYFTPSQAAKYDELRKHTDGFQASLFLVDSEQGGIAWLNNELSTPHTYQDLQPKWMQAINGVRKGDILPELMQILEENFIKESDGKWRKPNLRDDIDLAALRHKALMREFKVYVEVAQKPRGKIKEARLEALRAGFKQCYQDKDFGTIIAVGNRIPQNLLTEDEQLLQFYEIASSRV</sequence>
<evidence type="ECO:0000313" key="5">
    <source>
        <dbReference type="EMBL" id="TGY73891.1"/>
    </source>
</evidence>
<dbReference type="RefSeq" id="WP_135993297.1">
    <property type="nucleotide sequence ID" value="NZ_CAOWXJ010000067.1"/>
</dbReference>
<feature type="domain" description="DNA methylase N-4/N-6" evidence="4">
    <location>
        <begin position="130"/>
        <end position="181"/>
    </location>
</feature>
<accession>A0A4S2FWU5</accession>
<comment type="caution">
    <text evidence="5">The sequence shown here is derived from an EMBL/GenBank/DDBJ whole genome shotgun (WGS) entry which is preliminary data.</text>
</comment>
<dbReference type="Pfam" id="PF01555">
    <property type="entry name" value="N6_N4_Mtase"/>
    <property type="match status" value="1"/>
</dbReference>
<dbReference type="InterPro" id="IPR002941">
    <property type="entry name" value="DNA_methylase_N4/N6"/>
</dbReference>
<dbReference type="AlphaFoldDB" id="A0A4S2FWU5"/>
<dbReference type="Proteomes" id="UP000306630">
    <property type="component" value="Unassembled WGS sequence"/>
</dbReference>
<comment type="similarity">
    <text evidence="1">Belongs to the N(4)/N(6)-methyltransferase family.</text>
</comment>
<organism evidence="5 6">
    <name type="scientific">Muribaculum intestinale</name>
    <dbReference type="NCBI Taxonomy" id="1796646"/>
    <lineage>
        <taxon>Bacteria</taxon>
        <taxon>Pseudomonadati</taxon>
        <taxon>Bacteroidota</taxon>
        <taxon>Bacteroidia</taxon>
        <taxon>Bacteroidales</taxon>
        <taxon>Muribaculaceae</taxon>
        <taxon>Muribaculum</taxon>
    </lineage>
</organism>
<keyword evidence="3" id="KW-0808">Transferase</keyword>
<evidence type="ECO:0000256" key="3">
    <source>
        <dbReference type="ARBA" id="ARBA00022679"/>
    </source>
</evidence>
<dbReference type="InterPro" id="IPR029063">
    <property type="entry name" value="SAM-dependent_MTases_sf"/>
</dbReference>
<reference evidence="5 6" key="1">
    <citation type="submission" date="2019-04" db="EMBL/GenBank/DDBJ databases">
        <title>Microbes associate with the intestines of laboratory mice.</title>
        <authorList>
            <person name="Navarre W."/>
            <person name="Wong E."/>
            <person name="Huang K."/>
            <person name="Tropini C."/>
            <person name="Ng K."/>
            <person name="Yu B."/>
        </authorList>
    </citation>
    <scope>NUCLEOTIDE SEQUENCE [LARGE SCALE GENOMIC DNA]</scope>
    <source>
        <strain evidence="5 6">NM06_A21</strain>
    </source>
</reference>
<gene>
    <name evidence="5" type="ORF">E5333_08100</name>
</gene>
<keyword evidence="2 5" id="KW-0489">Methyltransferase</keyword>
<dbReference type="GO" id="GO:0008170">
    <property type="term" value="F:N-methyltransferase activity"/>
    <property type="evidence" value="ECO:0007669"/>
    <property type="project" value="InterPro"/>
</dbReference>
<dbReference type="InterPro" id="IPR002052">
    <property type="entry name" value="DNA_methylase_N6_adenine_CS"/>
</dbReference>
<evidence type="ECO:0000313" key="6">
    <source>
        <dbReference type="Proteomes" id="UP000306630"/>
    </source>
</evidence>
<dbReference type="SUPFAM" id="SSF53335">
    <property type="entry name" value="S-adenosyl-L-methionine-dependent methyltransferases"/>
    <property type="match status" value="2"/>
</dbReference>
<dbReference type="EMBL" id="SRYD01000028">
    <property type="protein sequence ID" value="TGY73891.1"/>
    <property type="molecule type" value="Genomic_DNA"/>
</dbReference>
<evidence type="ECO:0000259" key="4">
    <source>
        <dbReference type="Pfam" id="PF01555"/>
    </source>
</evidence>
<protein>
    <submittedName>
        <fullName evidence="5">DNA methylase</fullName>
    </submittedName>
</protein>
<evidence type="ECO:0000256" key="1">
    <source>
        <dbReference type="ARBA" id="ARBA00006594"/>
    </source>
</evidence>
<dbReference type="GO" id="GO:0003677">
    <property type="term" value="F:DNA binding"/>
    <property type="evidence" value="ECO:0007669"/>
    <property type="project" value="InterPro"/>
</dbReference>
<dbReference type="Gene3D" id="3.40.50.150">
    <property type="entry name" value="Vaccinia Virus protein VP39"/>
    <property type="match status" value="2"/>
</dbReference>
<dbReference type="GO" id="GO:0032259">
    <property type="term" value="P:methylation"/>
    <property type="evidence" value="ECO:0007669"/>
    <property type="project" value="UniProtKB-KW"/>
</dbReference>